<dbReference type="GO" id="GO:0051010">
    <property type="term" value="F:microtubule plus-end binding"/>
    <property type="evidence" value="ECO:0007669"/>
    <property type="project" value="InterPro"/>
</dbReference>
<evidence type="ECO:0000256" key="5">
    <source>
        <dbReference type="ARBA" id="ARBA00022776"/>
    </source>
</evidence>
<evidence type="ECO:0000256" key="1">
    <source>
        <dbReference type="ARBA" id="ARBA00004300"/>
    </source>
</evidence>
<evidence type="ECO:0000313" key="12">
    <source>
        <dbReference type="EMBL" id="KRY76912.1"/>
    </source>
</evidence>
<dbReference type="Proteomes" id="UP000054632">
    <property type="component" value="Unassembled WGS sequence"/>
</dbReference>
<feature type="domain" description="TOG" evidence="11">
    <location>
        <begin position="584"/>
        <end position="812"/>
    </location>
</feature>
<dbReference type="PANTHER" id="PTHR12609">
    <property type="entry name" value="MICROTUBULE ASSOCIATED PROTEIN XMAP215"/>
    <property type="match status" value="1"/>
</dbReference>
<keyword evidence="6" id="KW-0206">Cytoskeleton</keyword>
<reference evidence="12 13" key="1">
    <citation type="submission" date="2015-01" db="EMBL/GenBank/DDBJ databases">
        <title>Evolution of Trichinella species and genotypes.</title>
        <authorList>
            <person name="Korhonen P.K."/>
            <person name="Edoardo P."/>
            <person name="Giuseppe L.R."/>
            <person name="Gasser R.B."/>
        </authorList>
    </citation>
    <scope>NUCLEOTIDE SEQUENCE [LARGE SCALE GENOMIC DNA]</scope>
    <source>
        <strain evidence="12">ISS13</strain>
    </source>
</reference>
<name>A0A0V1ET60_TRIPS</name>
<dbReference type="FunFam" id="1.25.10.10:FF:000063">
    <property type="entry name" value="Putative cytoskeleton-associated protein 5"/>
    <property type="match status" value="1"/>
</dbReference>
<protein>
    <submittedName>
        <fullName evidence="12">Cytoskeleton-associated protein 5</fullName>
    </submittedName>
</protein>
<feature type="region of interest" description="Disordered" evidence="10">
    <location>
        <begin position="1959"/>
        <end position="1991"/>
    </location>
</feature>
<keyword evidence="2" id="KW-0963">Cytoplasm</keyword>
<organism evidence="12 13">
    <name type="scientific">Trichinella pseudospiralis</name>
    <name type="common">Parasitic roundworm</name>
    <dbReference type="NCBI Taxonomy" id="6337"/>
    <lineage>
        <taxon>Eukaryota</taxon>
        <taxon>Metazoa</taxon>
        <taxon>Ecdysozoa</taxon>
        <taxon>Nematoda</taxon>
        <taxon>Enoplea</taxon>
        <taxon>Dorylaimia</taxon>
        <taxon>Trichinellida</taxon>
        <taxon>Trichinellidae</taxon>
        <taxon>Trichinella</taxon>
    </lineage>
</organism>
<accession>A0A0V1ET60</accession>
<feature type="compositionally biased region" description="Low complexity" evidence="10">
    <location>
        <begin position="1820"/>
        <end position="1839"/>
    </location>
</feature>
<feature type="compositionally biased region" description="Polar residues" evidence="10">
    <location>
        <begin position="815"/>
        <end position="835"/>
    </location>
</feature>
<evidence type="ECO:0000256" key="8">
    <source>
        <dbReference type="ARBA" id="ARBA00025722"/>
    </source>
</evidence>
<evidence type="ECO:0000256" key="4">
    <source>
        <dbReference type="ARBA" id="ARBA00022737"/>
    </source>
</evidence>
<proteinExistence type="inferred from homology"/>
<evidence type="ECO:0000313" key="13">
    <source>
        <dbReference type="Proteomes" id="UP000054632"/>
    </source>
</evidence>
<dbReference type="Gene3D" id="1.25.10.10">
    <property type="entry name" value="Leucine-rich Repeat Variant"/>
    <property type="match status" value="5"/>
</dbReference>
<feature type="region of interest" description="Disordered" evidence="10">
    <location>
        <begin position="809"/>
        <end position="838"/>
    </location>
</feature>
<keyword evidence="7" id="KW-0131">Cell cycle</keyword>
<dbReference type="InterPro" id="IPR045110">
    <property type="entry name" value="XMAP215"/>
</dbReference>
<comment type="subcellular location">
    <subcellularLocation>
        <location evidence="1">Cytoplasm</location>
        <location evidence="1">Cytoskeleton</location>
        <location evidence="1">Microtubule organizing center</location>
        <location evidence="1">Centrosome</location>
    </subcellularLocation>
</comment>
<dbReference type="GO" id="GO:0061863">
    <property type="term" value="F:microtubule plus end polymerase"/>
    <property type="evidence" value="ECO:0007669"/>
    <property type="project" value="InterPro"/>
</dbReference>
<evidence type="ECO:0000259" key="11">
    <source>
        <dbReference type="SMART" id="SM01349"/>
    </source>
</evidence>
<dbReference type="GO" id="GO:0046785">
    <property type="term" value="P:microtubule polymerization"/>
    <property type="evidence" value="ECO:0007669"/>
    <property type="project" value="InterPro"/>
</dbReference>
<dbReference type="FunFam" id="1.25.10.10:FF:000019">
    <property type="entry name" value="Cytoskeleton-associated protein 5"/>
    <property type="match status" value="1"/>
</dbReference>
<comment type="caution">
    <text evidence="12">The sequence shown here is derived from an EMBL/GenBank/DDBJ whole genome shotgun (WGS) entry which is preliminary data.</text>
</comment>
<dbReference type="InterPro" id="IPR021133">
    <property type="entry name" value="HEAT_type_2"/>
</dbReference>
<dbReference type="InterPro" id="IPR048491">
    <property type="entry name" value="XMAP215_CLASP_TOG"/>
</dbReference>
<feature type="region of interest" description="Disordered" evidence="10">
    <location>
        <begin position="1820"/>
        <end position="1840"/>
    </location>
</feature>
<evidence type="ECO:0000256" key="6">
    <source>
        <dbReference type="ARBA" id="ARBA00023212"/>
    </source>
</evidence>
<feature type="domain" description="TOG" evidence="11">
    <location>
        <begin position="868"/>
        <end position="1102"/>
    </location>
</feature>
<keyword evidence="5" id="KW-0498">Mitosis</keyword>
<dbReference type="SUPFAM" id="SSF48371">
    <property type="entry name" value="ARM repeat"/>
    <property type="match status" value="3"/>
</dbReference>
<sequence>LFIVFPCDYNYTLIMAADGDEDFSKLSLEERIVHKNWKARFSAYEALQKQFAAAVDDKDPIFAKYSGYLKNFVTESNVFALEKGLDAFAAFLTTGTISIKVAGNICPSIVQKCLGSTKKKIVEKAQEVLMLLIELEKQEAVLNALIEGTQNKNPKVISGSLATATAALQLFGAKVITVKSILKVALPLLEHRDKDVRENSKIFIVECYKWCGSAFKSQLESVKPILLHELEAEFSKFGNEVPFPTRYFRSQVQATVSNDVVACESSEPVATVVREEVDAWEFLDPVNVVAKLPSNFFDQLKSSKWLERKEILDMLATLIKANPRLDPSAQYGDIVSELKNIINKDSNVNVVTAAGKCLAGLALGLRKKFAQFAAMCIPVVLGKFKEKKATVVSAMVEAIDAIAKTVSLDSIIEDINQALSNKNPGVKVQTALFLTRYFASTAPPNKKNLKLLIAPLVKAIGESDVEVRDAAAAAIGTLLKAVGESTLKPFITEIADDHLKMNKIKEFSEKCSSVEKQTVMDKPSVVPVISNAKACESAPVAQRPTAATAKARVVKPVVKETELPQSQSKSTMMVPAVKKIEENELTDEDSAELVSSIIKGDVLKEFESSIWKDRLAALESINTTIRQMEPKQVPVQAVVRFMAKKKEANFQILNLKFELYAYLATYCQFGPVAFRLCLAECLDKIADPKHNNYVSKVLSACAEALTIHHVADEVLRAALEYRNPKTQSESFSWLSSAIQQFGPNINVTNIVDFVKKGLGATSPVVRSAAIELVGILHWYIGSEIGMLFKSEKPAVLQMIETELKKYEGREKPVANSKQIQTQAAAGREASTTEPTNAAVVNDEEAPTDHPVTTATTTTTTTTTTITTNLLPRQDISEQITDALLAEMEDKNWKVRLEALGKVQTIISEAKLINGKLAGLPSVLKQRLADSNKNLSQSALNICQLIATSGGPTVREHVRIIVPGVIGLLSDSKPAIRQNALSVLNCWVEKTGIKELLTSEIIPNALTSDSPILRAELLAWLNGKLETYQYKLPDADLKLTVPLVYGFVEDRNPEVRKQAQNILLPLTRVLGYDFMKNAASKLKPTSVNQIQTLLEKIRPNVIQRAITPDNPEVEVCSESVKRVCGRGNPSVTSGRAKASVAQSKEAVKKTGNTEAVVTSSSCHLIDATSKQQRFQDEKNLKLLKWQFSIPSPDHVEQLKSQLSVVCKPELLQLLFNVDFKLQLKAVEMLSQSLEQNNELAFNCMDLILKWCTLRFFETNPSVLMRCLDLIQSLLQMCVDRGYKMHDLEVASFLPYLLMKLGDQKDAVRTAAQNLVGIIASLSSPCKIFPYLIESCKVKNSRQRAQCLMLMGSMISTGGLSVCGSTPQVGLILIAVFILLRSAIFEVALKAIAAYIGDRDKYVRDAALNTLVSAHLQAGGEKLFKFLSNLNSKDRSMLEERIKRSSRASDDNNRTSEYFPVTATSTPLRSAQIPVSTISARNHGQSPEIERKLDKIFPLDFKWNVEALGFDPDENISLCSLELIEEDVDCTPFVYEFKAHKYESKIIDQSIHISAALDAAIRQIISSDLSSSTLALLQLREIVKDEMKRTLLHGRIDSLYTAIADQLGQLREIYNNEVMKQDDQAMEDFYRSVVTILLDIISVEELSKEISPEVQKNLLMQLLATLSFAGMNSLPESSNIQSSINLYGIKMMELYDPTKCVCALISLLRDTLRDGNNKADIRRCVLRCLWKWGRLLPTFVNKLDLSPVLVEIHDFFNEFSSSKCCNNNDESMAFKTMKTILHELGKQFGVERLLKQIDDEIENSANGEDVKILQKLRQCCKDSSSTSDGSSSSKTHQSTDSAIEDVSAQVKRIVGKIGDAATFREGIVELHYFVEKNKNFNLQPHLKQFGIELRNHIQRCLDNLSKNPSTVANYCDTSMNAGEKSNWDANSSRGDLKKHVMKLNQLREKYGLSVLEVESNAVTTSPERLENSSSAFSADNTENSRKASESEKIESLKKRFEAIKKSLNIE</sequence>
<dbReference type="PROSITE" id="PS50077">
    <property type="entry name" value="HEAT_REPEAT"/>
    <property type="match status" value="2"/>
</dbReference>
<feature type="repeat" description="HEAT" evidence="9">
    <location>
        <begin position="452"/>
        <end position="490"/>
    </location>
</feature>
<evidence type="ECO:0000256" key="9">
    <source>
        <dbReference type="PROSITE-ProRule" id="PRU00103"/>
    </source>
</evidence>
<dbReference type="InterPro" id="IPR011989">
    <property type="entry name" value="ARM-like"/>
</dbReference>
<feature type="repeat" description="HEAT" evidence="9">
    <location>
        <begin position="1039"/>
        <end position="1076"/>
    </location>
</feature>
<dbReference type="InterPro" id="IPR034085">
    <property type="entry name" value="TOG"/>
</dbReference>
<dbReference type="SMART" id="SM01349">
    <property type="entry name" value="TOG"/>
    <property type="match status" value="5"/>
</dbReference>
<dbReference type="GO" id="GO:0005813">
    <property type="term" value="C:centrosome"/>
    <property type="evidence" value="ECO:0007669"/>
    <property type="project" value="UniProtKB-SubCell"/>
</dbReference>
<keyword evidence="4" id="KW-0677">Repeat</keyword>
<feature type="domain" description="TOG" evidence="11">
    <location>
        <begin position="1192"/>
        <end position="1449"/>
    </location>
</feature>
<dbReference type="EMBL" id="JYDR01000009">
    <property type="protein sequence ID" value="KRY76912.1"/>
    <property type="molecule type" value="Genomic_DNA"/>
</dbReference>
<dbReference type="InterPro" id="IPR016024">
    <property type="entry name" value="ARM-type_fold"/>
</dbReference>
<feature type="domain" description="TOG" evidence="11">
    <location>
        <begin position="15"/>
        <end position="243"/>
    </location>
</feature>
<feature type="compositionally biased region" description="Basic and acidic residues" evidence="10">
    <location>
        <begin position="1980"/>
        <end position="1991"/>
    </location>
</feature>
<evidence type="ECO:0000256" key="2">
    <source>
        <dbReference type="ARBA" id="ARBA00022490"/>
    </source>
</evidence>
<feature type="non-terminal residue" evidence="12">
    <location>
        <position position="1"/>
    </location>
</feature>
<dbReference type="FunFam" id="1.25.10.10:FF:000050">
    <property type="entry name" value="Cytoskeleton-associated protein 5 isoform X1"/>
    <property type="match status" value="1"/>
</dbReference>
<keyword evidence="3" id="KW-0132">Cell division</keyword>
<dbReference type="GO" id="GO:0051301">
    <property type="term" value="P:cell division"/>
    <property type="evidence" value="ECO:0007669"/>
    <property type="project" value="UniProtKB-KW"/>
</dbReference>
<dbReference type="GO" id="GO:0005874">
    <property type="term" value="C:microtubule"/>
    <property type="evidence" value="ECO:0007669"/>
    <property type="project" value="UniProtKB-ARBA"/>
</dbReference>
<feature type="domain" description="TOG" evidence="11">
    <location>
        <begin position="281"/>
        <end position="517"/>
    </location>
</feature>
<dbReference type="GO" id="GO:0030951">
    <property type="term" value="P:establishment or maintenance of microtubule cytoskeleton polarity"/>
    <property type="evidence" value="ECO:0007669"/>
    <property type="project" value="InterPro"/>
</dbReference>
<evidence type="ECO:0000256" key="3">
    <source>
        <dbReference type="ARBA" id="ARBA00022618"/>
    </source>
</evidence>
<evidence type="ECO:0000256" key="10">
    <source>
        <dbReference type="SAM" id="MobiDB-lite"/>
    </source>
</evidence>
<comment type="similarity">
    <text evidence="8">Belongs to the TOG/XMAP215 family.</text>
</comment>
<feature type="compositionally biased region" description="Polar residues" evidence="10">
    <location>
        <begin position="1959"/>
        <end position="1979"/>
    </location>
</feature>
<evidence type="ECO:0000256" key="7">
    <source>
        <dbReference type="ARBA" id="ARBA00023306"/>
    </source>
</evidence>
<gene>
    <name evidence="12" type="primary">Ckap5</name>
    <name evidence="12" type="ORF">T4A_1097</name>
</gene>
<dbReference type="GO" id="GO:0051231">
    <property type="term" value="P:spindle elongation"/>
    <property type="evidence" value="ECO:0007669"/>
    <property type="project" value="UniProtKB-ARBA"/>
</dbReference>
<dbReference type="Pfam" id="PF21041">
    <property type="entry name" value="XMAP215_CLASP_TOG"/>
    <property type="match status" value="3"/>
</dbReference>